<reference evidence="1 2" key="1">
    <citation type="submission" date="2019-05" db="EMBL/GenBank/DDBJ databases">
        <authorList>
            <person name="Lee S.D."/>
        </authorList>
    </citation>
    <scope>NUCLEOTIDE SEQUENCE [LARGE SCALE GENOMIC DNA]</scope>
    <source>
        <strain evidence="1 2">GH2-6</strain>
    </source>
</reference>
<dbReference type="Proteomes" id="UP000307874">
    <property type="component" value="Unassembled WGS sequence"/>
</dbReference>
<protein>
    <recommendedName>
        <fullName evidence="3">Winged helix-turn-helix transcriptional regulator</fullName>
    </recommendedName>
</protein>
<dbReference type="EMBL" id="VCLB01000001">
    <property type="protein sequence ID" value="TNB49580.1"/>
    <property type="molecule type" value="Genomic_DNA"/>
</dbReference>
<accession>A0A5C4JWH3</accession>
<dbReference type="AlphaFoldDB" id="A0A5C4JWH3"/>
<sequence length="115" mass="12371">MRELNAKVHFLPKRKEPDPRLVSHACALAALARTECLQIARALEAGGLSRLDVCRMTGLSIIEVAAAMASLLAHGLILAPRQGSETVYELAHPRLGEVILLAEELSGARPRHSAC</sequence>
<dbReference type="InterPro" id="IPR036390">
    <property type="entry name" value="WH_DNA-bd_sf"/>
</dbReference>
<dbReference type="Gene3D" id="1.10.10.10">
    <property type="entry name" value="Winged helix-like DNA-binding domain superfamily/Winged helix DNA-binding domain"/>
    <property type="match status" value="1"/>
</dbReference>
<dbReference type="InterPro" id="IPR036388">
    <property type="entry name" value="WH-like_DNA-bd_sf"/>
</dbReference>
<dbReference type="SUPFAM" id="SSF46785">
    <property type="entry name" value="Winged helix' DNA-binding domain"/>
    <property type="match status" value="1"/>
</dbReference>
<organism evidence="1 2">
    <name type="scientific">Martelella lutilitoris</name>
    <dbReference type="NCBI Taxonomy" id="2583532"/>
    <lineage>
        <taxon>Bacteria</taxon>
        <taxon>Pseudomonadati</taxon>
        <taxon>Pseudomonadota</taxon>
        <taxon>Alphaproteobacteria</taxon>
        <taxon>Hyphomicrobiales</taxon>
        <taxon>Aurantimonadaceae</taxon>
        <taxon>Martelella</taxon>
    </lineage>
</organism>
<proteinExistence type="predicted"/>
<dbReference type="OrthoDB" id="7916781at2"/>
<name>A0A5C4JWH3_9HYPH</name>
<evidence type="ECO:0008006" key="3">
    <source>
        <dbReference type="Google" id="ProtNLM"/>
    </source>
</evidence>
<gene>
    <name evidence="1" type="ORF">FF124_01060</name>
</gene>
<dbReference type="RefSeq" id="WP_138746623.1">
    <property type="nucleotide sequence ID" value="NZ_VCLB01000001.1"/>
</dbReference>
<evidence type="ECO:0000313" key="2">
    <source>
        <dbReference type="Proteomes" id="UP000307874"/>
    </source>
</evidence>
<keyword evidence="2" id="KW-1185">Reference proteome</keyword>
<comment type="caution">
    <text evidence="1">The sequence shown here is derived from an EMBL/GenBank/DDBJ whole genome shotgun (WGS) entry which is preliminary data.</text>
</comment>
<evidence type="ECO:0000313" key="1">
    <source>
        <dbReference type="EMBL" id="TNB49580.1"/>
    </source>
</evidence>
<reference evidence="1 2" key="2">
    <citation type="submission" date="2019-06" db="EMBL/GenBank/DDBJ databases">
        <title>Martelella lutilitoris sp. nov., isolated from a tidal mudflat.</title>
        <authorList>
            <person name="Kim Y.-J."/>
        </authorList>
    </citation>
    <scope>NUCLEOTIDE SEQUENCE [LARGE SCALE GENOMIC DNA]</scope>
    <source>
        <strain evidence="1 2">GH2-6</strain>
    </source>
</reference>